<gene>
    <name evidence="3" type="ORF">L227DRAFT_566015</name>
</gene>
<proteinExistence type="predicted"/>
<keyword evidence="1" id="KW-0863">Zinc-finger</keyword>
<dbReference type="Proteomes" id="UP000313359">
    <property type="component" value="Unassembled WGS sequence"/>
</dbReference>
<sequence length="328" mass="36192">MAIKVRCNQCRLVLSGKRQGNKHAEETGHVWKPGYQCTHCGAAYMKRRECRGHATCSSGPAPYPAPLLAKFATQPVAETSDARATSPYWSWATFQEQMQSSLHRDRSATSATYSPMAPHFLSSGVPISQLVKCSQCHEHFRDAIVLQNVGDKHLQIAHSGSHCGPRSQTCSTDGAAHEGCHPLAVGVLTIKEDEAAAPSALTSSEEPRIESAAMCKMCSALFPNKDTLDEHLASTFTCLKCAIHHASEEELQEHYQRESKLHPKCKDCGLALADSPTWAQMHPQRDGVKHVLSGVPENFLRQVVRRTLEKLAPRTFSFKDLEVKVKVR</sequence>
<keyword evidence="4" id="KW-1185">Reference proteome</keyword>
<dbReference type="InterPro" id="IPR013087">
    <property type="entry name" value="Znf_C2H2_type"/>
</dbReference>
<dbReference type="OrthoDB" id="6105938at2759"/>
<evidence type="ECO:0000313" key="3">
    <source>
        <dbReference type="EMBL" id="RPD56331.1"/>
    </source>
</evidence>
<dbReference type="GO" id="GO:0008270">
    <property type="term" value="F:zinc ion binding"/>
    <property type="evidence" value="ECO:0007669"/>
    <property type="project" value="UniProtKB-KW"/>
</dbReference>
<organism evidence="3 4">
    <name type="scientific">Lentinus tigrinus ALCF2SS1-6</name>
    <dbReference type="NCBI Taxonomy" id="1328759"/>
    <lineage>
        <taxon>Eukaryota</taxon>
        <taxon>Fungi</taxon>
        <taxon>Dikarya</taxon>
        <taxon>Basidiomycota</taxon>
        <taxon>Agaricomycotina</taxon>
        <taxon>Agaricomycetes</taxon>
        <taxon>Polyporales</taxon>
        <taxon>Polyporaceae</taxon>
        <taxon>Lentinus</taxon>
    </lineage>
</organism>
<accession>A0A5C2RZ70</accession>
<evidence type="ECO:0000259" key="2">
    <source>
        <dbReference type="PROSITE" id="PS50157"/>
    </source>
</evidence>
<dbReference type="AlphaFoldDB" id="A0A5C2RZ70"/>
<reference evidence="3" key="1">
    <citation type="journal article" date="2018" name="Genome Biol. Evol.">
        <title>Genomics and development of Lentinus tigrinus, a white-rot wood-decaying mushroom with dimorphic fruiting bodies.</title>
        <authorList>
            <person name="Wu B."/>
            <person name="Xu Z."/>
            <person name="Knudson A."/>
            <person name="Carlson A."/>
            <person name="Chen N."/>
            <person name="Kovaka S."/>
            <person name="LaButti K."/>
            <person name="Lipzen A."/>
            <person name="Pennachio C."/>
            <person name="Riley R."/>
            <person name="Schakwitz W."/>
            <person name="Umezawa K."/>
            <person name="Ohm R.A."/>
            <person name="Grigoriev I.V."/>
            <person name="Nagy L.G."/>
            <person name="Gibbons J."/>
            <person name="Hibbett D."/>
        </authorList>
    </citation>
    <scope>NUCLEOTIDE SEQUENCE [LARGE SCALE GENOMIC DNA]</scope>
    <source>
        <strain evidence="3">ALCF2SS1-6</strain>
    </source>
</reference>
<dbReference type="STRING" id="1328759.A0A5C2RZ70"/>
<evidence type="ECO:0000313" key="4">
    <source>
        <dbReference type="Proteomes" id="UP000313359"/>
    </source>
</evidence>
<dbReference type="PROSITE" id="PS50157">
    <property type="entry name" value="ZINC_FINGER_C2H2_2"/>
    <property type="match status" value="1"/>
</dbReference>
<feature type="domain" description="C2H2-type" evidence="2">
    <location>
        <begin position="35"/>
        <end position="62"/>
    </location>
</feature>
<protein>
    <recommendedName>
        <fullName evidence="2">C2H2-type domain-containing protein</fullName>
    </recommendedName>
</protein>
<evidence type="ECO:0000256" key="1">
    <source>
        <dbReference type="PROSITE-ProRule" id="PRU00042"/>
    </source>
</evidence>
<keyword evidence="1" id="KW-0862">Zinc</keyword>
<keyword evidence="1" id="KW-0479">Metal-binding</keyword>
<dbReference type="EMBL" id="ML122288">
    <property type="protein sequence ID" value="RPD56331.1"/>
    <property type="molecule type" value="Genomic_DNA"/>
</dbReference>
<name>A0A5C2RZ70_9APHY</name>